<feature type="compositionally biased region" description="Pro residues" evidence="2">
    <location>
        <begin position="89"/>
        <end position="98"/>
    </location>
</feature>
<feature type="compositionally biased region" description="Low complexity" evidence="2">
    <location>
        <begin position="133"/>
        <end position="143"/>
    </location>
</feature>
<reference evidence="3" key="1">
    <citation type="submission" date="2016-04" db="EMBL/GenBank/DDBJ databases">
        <authorList>
            <person name="Evans L.H."/>
            <person name="Alamgir A."/>
            <person name="Owens N."/>
            <person name="Weber N.D."/>
            <person name="Virtaneva K."/>
            <person name="Barbian K."/>
            <person name="Babar A."/>
            <person name="Rosenke K."/>
        </authorList>
    </citation>
    <scope>NUCLEOTIDE SEQUENCE [LARGE SCALE GENOMIC DNA]</scope>
    <source>
        <strain evidence="3">CBS 101.48</strain>
    </source>
</reference>
<evidence type="ECO:0000256" key="1">
    <source>
        <dbReference type="SAM" id="Coils"/>
    </source>
</evidence>
<protein>
    <submittedName>
        <fullName evidence="3">Uncharacterized protein</fullName>
    </submittedName>
</protein>
<organism evidence="3">
    <name type="scientific">Absidia glauca</name>
    <name type="common">Pin mould</name>
    <dbReference type="NCBI Taxonomy" id="4829"/>
    <lineage>
        <taxon>Eukaryota</taxon>
        <taxon>Fungi</taxon>
        <taxon>Fungi incertae sedis</taxon>
        <taxon>Mucoromycota</taxon>
        <taxon>Mucoromycotina</taxon>
        <taxon>Mucoromycetes</taxon>
        <taxon>Mucorales</taxon>
        <taxon>Cunninghamellaceae</taxon>
        <taxon>Absidia</taxon>
    </lineage>
</organism>
<feature type="region of interest" description="Disordered" evidence="2">
    <location>
        <begin position="1"/>
        <end position="21"/>
    </location>
</feature>
<accession>A0A168SSQ9</accession>
<dbReference type="Proteomes" id="UP000078561">
    <property type="component" value="Unassembled WGS sequence"/>
</dbReference>
<feature type="compositionally biased region" description="Basic residues" evidence="2">
    <location>
        <begin position="9"/>
        <end position="21"/>
    </location>
</feature>
<keyword evidence="4" id="KW-1185">Reference proteome</keyword>
<sequence length="227" mass="26073">MPFPSIRLSTKKQHKRRHSAFSHHDVNQCDVLSKPFLPLDLRISSPTELIDLAGHPRLALEPPSLKPAAAIVSPVTPIPGTVTDKTLLDPPPPPPSQPPTRIRIHFSETSYNEEYQAPLQPDDRRNQRRPRRSPSLTSSSCSSTRTELDRLWQQYDHEQSTWRQRLDGYRRREEELMDLLETARAKLDQLEGSLSDLGVIHHHHHHYYYHSGIAKKRLGKSLAGYQL</sequence>
<keyword evidence="1" id="KW-0175">Coiled coil</keyword>
<proteinExistence type="predicted"/>
<dbReference type="InParanoid" id="A0A168SSQ9"/>
<feature type="region of interest" description="Disordered" evidence="2">
    <location>
        <begin position="81"/>
        <end position="143"/>
    </location>
</feature>
<dbReference type="AlphaFoldDB" id="A0A168SSQ9"/>
<dbReference type="OrthoDB" id="2288208at2759"/>
<evidence type="ECO:0000256" key="2">
    <source>
        <dbReference type="SAM" id="MobiDB-lite"/>
    </source>
</evidence>
<evidence type="ECO:0000313" key="4">
    <source>
        <dbReference type="Proteomes" id="UP000078561"/>
    </source>
</evidence>
<feature type="coiled-coil region" evidence="1">
    <location>
        <begin position="166"/>
        <end position="193"/>
    </location>
</feature>
<evidence type="ECO:0000313" key="3">
    <source>
        <dbReference type="EMBL" id="SAM08875.1"/>
    </source>
</evidence>
<name>A0A168SSQ9_ABSGL</name>
<gene>
    <name evidence="3" type="primary">ABSGL_14541.1 scaffold 14663</name>
</gene>
<dbReference type="EMBL" id="LT554937">
    <property type="protein sequence ID" value="SAM08875.1"/>
    <property type="molecule type" value="Genomic_DNA"/>
</dbReference>